<evidence type="ECO:0000256" key="1">
    <source>
        <dbReference type="ARBA" id="ARBA00004167"/>
    </source>
</evidence>
<evidence type="ECO:0000256" key="7">
    <source>
        <dbReference type="RuleBase" id="RU364131"/>
    </source>
</evidence>
<dbReference type="Proteomes" id="UP000261640">
    <property type="component" value="Unplaced"/>
</dbReference>
<dbReference type="OrthoDB" id="8961850at2759"/>
<reference evidence="9" key="1">
    <citation type="submission" date="2025-08" db="UniProtKB">
        <authorList>
            <consortium name="Ensembl"/>
        </authorList>
    </citation>
    <scope>IDENTIFICATION</scope>
</reference>
<evidence type="ECO:0000256" key="5">
    <source>
        <dbReference type="ARBA" id="ARBA00023065"/>
    </source>
</evidence>
<dbReference type="Ensembl" id="ENSMAMT00000024098.2">
    <property type="protein sequence ID" value="ENSMAMP00000023496.1"/>
    <property type="gene ID" value="ENSMAMG00000015811.2"/>
</dbReference>
<dbReference type="Gene3D" id="1.20.5.780">
    <property type="entry name" value="Single helix bin"/>
    <property type="match status" value="1"/>
</dbReference>
<keyword evidence="6 7" id="KW-0472">Membrane</keyword>
<comment type="subcellular location">
    <subcellularLocation>
        <location evidence="1">Membrane</location>
        <topology evidence="1">Single-pass membrane protein</topology>
    </subcellularLocation>
</comment>
<dbReference type="PANTHER" id="PTHR14132:SF23">
    <property type="entry name" value="FXYD DOMAIN-CONTAINING ION TRANSPORT REGULATOR"/>
    <property type="match status" value="1"/>
</dbReference>
<keyword evidence="5 7" id="KW-0406">Ion transport</keyword>
<dbReference type="GO" id="GO:0016020">
    <property type="term" value="C:membrane"/>
    <property type="evidence" value="ECO:0007669"/>
    <property type="project" value="UniProtKB-SubCell"/>
</dbReference>
<keyword evidence="10" id="KW-1185">Reference proteome</keyword>
<dbReference type="STRING" id="205130.ENSMAMP00000023496"/>
<feature type="signal peptide" evidence="7">
    <location>
        <begin position="1"/>
        <end position="36"/>
    </location>
</feature>
<dbReference type="GO" id="GO:0006811">
    <property type="term" value="P:monoatomic ion transport"/>
    <property type="evidence" value="ECO:0007669"/>
    <property type="project" value="UniProtKB-KW"/>
</dbReference>
<keyword evidence="3 7" id="KW-0813">Transport</keyword>
<evidence type="ECO:0000313" key="9">
    <source>
        <dbReference type="Ensembl" id="ENSMAMP00000023496.1"/>
    </source>
</evidence>
<dbReference type="Pfam" id="PF02038">
    <property type="entry name" value="ATP1G1_PLM_MAT8"/>
    <property type="match status" value="1"/>
</dbReference>
<evidence type="ECO:0000256" key="2">
    <source>
        <dbReference type="ARBA" id="ARBA00005948"/>
    </source>
</evidence>
<accession>A0A3Q3MKZ1</accession>
<comment type="similarity">
    <text evidence="2 7">Belongs to the FXYD family.</text>
</comment>
<protein>
    <recommendedName>
        <fullName evidence="7">FXYD domain-containing ion transport regulator</fullName>
    </recommendedName>
</protein>
<dbReference type="GO" id="GO:0017080">
    <property type="term" value="F:sodium channel regulator activity"/>
    <property type="evidence" value="ECO:0007669"/>
    <property type="project" value="TreeGrafter"/>
</dbReference>
<dbReference type="CDD" id="cd20323">
    <property type="entry name" value="FXYD_FXYD5"/>
    <property type="match status" value="1"/>
</dbReference>
<keyword evidence="7" id="KW-1133">Transmembrane helix</keyword>
<dbReference type="AlphaFoldDB" id="A0A3Q3MKZ1"/>
<evidence type="ECO:0000313" key="10">
    <source>
        <dbReference type="Proteomes" id="UP000261640"/>
    </source>
</evidence>
<feature type="transmembrane region" description="Helical" evidence="7">
    <location>
        <begin position="164"/>
        <end position="187"/>
    </location>
</feature>
<organism evidence="9 10">
    <name type="scientific">Mastacembelus armatus</name>
    <name type="common">zig-zag eel</name>
    <dbReference type="NCBI Taxonomy" id="205130"/>
    <lineage>
        <taxon>Eukaryota</taxon>
        <taxon>Metazoa</taxon>
        <taxon>Chordata</taxon>
        <taxon>Craniata</taxon>
        <taxon>Vertebrata</taxon>
        <taxon>Euteleostomi</taxon>
        <taxon>Actinopterygii</taxon>
        <taxon>Neopterygii</taxon>
        <taxon>Teleostei</taxon>
        <taxon>Neoteleostei</taxon>
        <taxon>Acanthomorphata</taxon>
        <taxon>Anabantaria</taxon>
        <taxon>Synbranchiformes</taxon>
        <taxon>Mastacembelidae</taxon>
        <taxon>Mastacembelus</taxon>
    </lineage>
</organism>
<evidence type="ECO:0000256" key="3">
    <source>
        <dbReference type="ARBA" id="ARBA00022448"/>
    </source>
</evidence>
<keyword evidence="7" id="KW-0732">Signal</keyword>
<dbReference type="GO" id="GO:0043269">
    <property type="term" value="P:regulation of monoatomic ion transport"/>
    <property type="evidence" value="ECO:0007669"/>
    <property type="project" value="InterPro"/>
</dbReference>
<sequence length="205" mass="22745">MSSWINLWTQAPYRMDTKMHLALTFFLFVMLKASRAQAPTDQMEPVDSKTENMTTMATGLAPTERTGGNRITRDVDSSPETSPVAQTTDQHLSTGNHTNIITTTSEIKTSTAPEEEQTTKPSTVLASTVASVTAKTTKEGRNQPVVWDKAWDQNFIYDYERLRYAGLSIAAFLFVVGIMIISCGKVCRLPKCHGRSSKTYRVVQG</sequence>
<keyword evidence="4 7" id="KW-0812">Transmembrane</keyword>
<reference evidence="9" key="2">
    <citation type="submission" date="2025-09" db="UniProtKB">
        <authorList>
            <consortium name="Ensembl"/>
        </authorList>
    </citation>
    <scope>IDENTIFICATION</scope>
</reference>
<evidence type="ECO:0000256" key="6">
    <source>
        <dbReference type="ARBA" id="ARBA00023136"/>
    </source>
</evidence>
<dbReference type="InterPro" id="IPR000272">
    <property type="entry name" value="Ion-transport_regulator_FXYD"/>
</dbReference>
<dbReference type="GeneTree" id="ENSGT00530000068431"/>
<dbReference type="PANTHER" id="PTHR14132">
    <property type="entry name" value="SODIUM/POTASSIUM-TRANSPORTING ATPASE SUBUNIT GAMMA"/>
    <property type="match status" value="1"/>
</dbReference>
<name>A0A3Q3MKZ1_9TELE</name>
<feature type="chain" id="PRO_5018378774" description="FXYD domain-containing ion transport regulator" evidence="7">
    <location>
        <begin position="37"/>
        <end position="205"/>
    </location>
</feature>
<feature type="compositionally biased region" description="Polar residues" evidence="8">
    <location>
        <begin position="78"/>
        <end position="96"/>
    </location>
</feature>
<evidence type="ECO:0000256" key="8">
    <source>
        <dbReference type="SAM" id="MobiDB-lite"/>
    </source>
</evidence>
<proteinExistence type="inferred from homology"/>
<evidence type="ECO:0000256" key="4">
    <source>
        <dbReference type="ARBA" id="ARBA00022692"/>
    </source>
</evidence>
<feature type="region of interest" description="Disordered" evidence="8">
    <location>
        <begin position="60"/>
        <end position="96"/>
    </location>
</feature>
<dbReference type="CTD" id="53827"/>
<dbReference type="RefSeq" id="XP_026149155.1">
    <property type="nucleotide sequence ID" value="XM_026293370.1"/>
</dbReference>
<dbReference type="GeneID" id="113122218"/>
<dbReference type="InParanoid" id="A0A3Q3MKZ1"/>